<name>A0A1B0BTX5_9MUSC</name>
<feature type="transmembrane region" description="Helical" evidence="1">
    <location>
        <begin position="230"/>
        <end position="252"/>
    </location>
</feature>
<keyword evidence="1" id="KW-1133">Transmembrane helix</keyword>
<organism evidence="2 3">
    <name type="scientific">Glossina palpalis gambiensis</name>
    <dbReference type="NCBI Taxonomy" id="67801"/>
    <lineage>
        <taxon>Eukaryota</taxon>
        <taxon>Metazoa</taxon>
        <taxon>Ecdysozoa</taxon>
        <taxon>Arthropoda</taxon>
        <taxon>Hexapoda</taxon>
        <taxon>Insecta</taxon>
        <taxon>Pterygota</taxon>
        <taxon>Neoptera</taxon>
        <taxon>Endopterygota</taxon>
        <taxon>Diptera</taxon>
        <taxon>Brachycera</taxon>
        <taxon>Muscomorpha</taxon>
        <taxon>Hippoboscoidea</taxon>
        <taxon>Glossinidae</taxon>
        <taxon>Glossina</taxon>
    </lineage>
</organism>
<dbReference type="AlphaFoldDB" id="A0A1B0BTX5"/>
<reference evidence="3" key="1">
    <citation type="submission" date="2015-01" db="EMBL/GenBank/DDBJ databases">
        <authorList>
            <person name="Aksoy S."/>
            <person name="Warren W."/>
            <person name="Wilson R.K."/>
        </authorList>
    </citation>
    <scope>NUCLEOTIDE SEQUENCE [LARGE SCALE GENOMIC DNA]</scope>
    <source>
        <strain evidence="3">IAEA</strain>
    </source>
</reference>
<dbReference type="STRING" id="67801.A0A1B0BTX5"/>
<reference evidence="2" key="2">
    <citation type="submission" date="2020-05" db="UniProtKB">
        <authorList>
            <consortium name="EnsemblMetazoa"/>
        </authorList>
    </citation>
    <scope>IDENTIFICATION</scope>
    <source>
        <strain evidence="2">IAEA</strain>
    </source>
</reference>
<dbReference type="EMBL" id="JXJN01020414">
    <property type="status" value="NOT_ANNOTATED_CDS"/>
    <property type="molecule type" value="Genomic_DNA"/>
</dbReference>
<keyword evidence="1" id="KW-0472">Membrane</keyword>
<dbReference type="VEuPathDB" id="VectorBase:GPPI040428"/>
<dbReference type="Proteomes" id="UP000092460">
    <property type="component" value="Unassembled WGS sequence"/>
</dbReference>
<dbReference type="Pfam" id="PF12259">
    <property type="entry name" value="Baculo_F"/>
    <property type="match status" value="1"/>
</dbReference>
<evidence type="ECO:0000313" key="2">
    <source>
        <dbReference type="EnsemblMetazoa" id="GPPI040428-PA"/>
    </source>
</evidence>
<keyword evidence="1" id="KW-0812">Transmembrane</keyword>
<proteinExistence type="predicted"/>
<accession>A0A1B0BTX5</accession>
<dbReference type="EnsemblMetazoa" id="GPPI040428-RA">
    <property type="protein sequence ID" value="GPPI040428-PA"/>
    <property type="gene ID" value="GPPI040428"/>
</dbReference>
<keyword evidence="3" id="KW-1185">Reference proteome</keyword>
<evidence type="ECO:0000313" key="3">
    <source>
        <dbReference type="Proteomes" id="UP000092460"/>
    </source>
</evidence>
<protein>
    <submittedName>
        <fullName evidence="2">Uncharacterized protein</fullName>
    </submittedName>
</protein>
<dbReference type="InterPro" id="IPR022048">
    <property type="entry name" value="Envelope_fusion-like"/>
</dbReference>
<sequence>MTKLQETNSFILKLLRDQTAVVNSAANLIKQELASTKSNFDDLQLEINKIYKAQVETEIRQIKSHLPESLELPAPENDLLELYKLIKIKGGLTRNHVLFNITLPLISHDKFKIYKLTPVPKYVNNTTVAIQGSGLLTIEPECILQHDSVHISGHKSITATLTSAYTSLGEFSELSQQDFVNVSSAVILNYSALSNHYATQLIKLAAIQHKLEVVQATKLRHHSSNDHSKVAYSALAISAAVIIIISSSIVFLNRLSPRRLWKNTVEESQTARPRCLDFMSRNTKRRHSACLIICREIPSDTVALV</sequence>
<evidence type="ECO:0000256" key="1">
    <source>
        <dbReference type="SAM" id="Phobius"/>
    </source>
</evidence>